<dbReference type="Proteomes" id="UP000251144">
    <property type="component" value="Unassembled WGS sequence"/>
</dbReference>
<evidence type="ECO:0000313" key="2">
    <source>
        <dbReference type="Proteomes" id="UP000251144"/>
    </source>
</evidence>
<evidence type="ECO:0000313" key="1">
    <source>
        <dbReference type="EMBL" id="RAW55495.1"/>
    </source>
</evidence>
<organism evidence="1 2">
    <name type="scientific">Faecalibacterium prausnitzii</name>
    <dbReference type="NCBI Taxonomy" id="853"/>
    <lineage>
        <taxon>Bacteria</taxon>
        <taxon>Bacillati</taxon>
        <taxon>Bacillota</taxon>
        <taxon>Clostridia</taxon>
        <taxon>Eubacteriales</taxon>
        <taxon>Oscillospiraceae</taxon>
        <taxon>Faecalibacterium</taxon>
    </lineage>
</organism>
<comment type="caution">
    <text evidence="1">The sequence shown here is derived from an EMBL/GenBank/DDBJ whole genome shotgun (WGS) entry which is preliminary data.</text>
</comment>
<proteinExistence type="predicted"/>
<dbReference type="AlphaFoldDB" id="A0A329U237"/>
<accession>A0A329U237</accession>
<dbReference type="EMBL" id="PRLB01000001">
    <property type="protein sequence ID" value="RAW55495.1"/>
    <property type="molecule type" value="Genomic_DNA"/>
</dbReference>
<name>A0A329U237_9FIRM</name>
<reference evidence="1 2" key="1">
    <citation type="submission" date="2018-02" db="EMBL/GenBank/DDBJ databases">
        <title>Complete genome sequencing of Faecalibacterium prausnitzii strains isolated from the human gut.</title>
        <authorList>
            <person name="Fitzgerald B.C."/>
            <person name="Shkoporov A.N."/>
            <person name="Ross P.R."/>
            <person name="Hill C."/>
        </authorList>
    </citation>
    <scope>NUCLEOTIDE SEQUENCE [LARGE SCALE GENOMIC DNA]</scope>
    <source>
        <strain evidence="1 2">APC942/32-1</strain>
    </source>
</reference>
<gene>
    <name evidence="1" type="ORF">C4N26_00390</name>
</gene>
<protein>
    <submittedName>
        <fullName evidence="1">Uncharacterized protein</fullName>
    </submittedName>
</protein>
<sequence>MALSVSLCSTAPPKGELDAKQTERATLFYHFLSQNSKNFGKAIDFMKLKCYAMSMLNHFTILKFAIRKHQRQGGLISPAVPEQEKENPP</sequence>